<dbReference type="EMBL" id="KZ309174">
    <property type="protein sequence ID" value="KAG8237479.1"/>
    <property type="molecule type" value="Genomic_DNA"/>
</dbReference>
<dbReference type="AlphaFoldDB" id="A0A8K0KND2"/>
<dbReference type="PANTHER" id="PTHR21301:SF10">
    <property type="entry name" value="REVERSE TRANSCRIPTASE DOMAIN-CONTAINING PROTEIN"/>
    <property type="match status" value="1"/>
</dbReference>
<dbReference type="Proteomes" id="UP000792457">
    <property type="component" value="Unassembled WGS sequence"/>
</dbReference>
<comment type="caution">
    <text evidence="1">The sequence shown here is derived from an EMBL/GenBank/DDBJ whole genome shotgun (WGS) entry which is preliminary data.</text>
</comment>
<dbReference type="OrthoDB" id="6782675at2759"/>
<reference evidence="1" key="2">
    <citation type="submission" date="2017-10" db="EMBL/GenBank/DDBJ databases">
        <title>Ladona fulva Genome sequencing and assembly.</title>
        <authorList>
            <person name="Murali S."/>
            <person name="Richards S."/>
            <person name="Bandaranaike D."/>
            <person name="Bellair M."/>
            <person name="Blankenburg K."/>
            <person name="Chao H."/>
            <person name="Dinh H."/>
            <person name="Doddapaneni H."/>
            <person name="Dugan-Rocha S."/>
            <person name="Elkadiri S."/>
            <person name="Gnanaolivu R."/>
            <person name="Hernandez B."/>
            <person name="Skinner E."/>
            <person name="Javaid M."/>
            <person name="Lee S."/>
            <person name="Li M."/>
            <person name="Ming W."/>
            <person name="Munidasa M."/>
            <person name="Muniz J."/>
            <person name="Nguyen L."/>
            <person name="Hughes D."/>
            <person name="Osuji N."/>
            <person name="Pu L.-L."/>
            <person name="Puazo M."/>
            <person name="Qu C."/>
            <person name="Quiroz J."/>
            <person name="Raj R."/>
            <person name="Weissenberger G."/>
            <person name="Xin Y."/>
            <person name="Zou X."/>
            <person name="Han Y."/>
            <person name="Worley K."/>
            <person name="Muzny D."/>
            <person name="Gibbs R."/>
        </authorList>
    </citation>
    <scope>NUCLEOTIDE SEQUENCE</scope>
    <source>
        <strain evidence="1">Sampled in the wild</strain>
    </source>
</reference>
<sequence length="171" mass="19203">MGSPLSPLLAEIFLDSFENNLFSSGNPLLEHCLFWRRYEIFPTAWRECSPRTSVSVLHPPGTLRRSTPQDRREPDSLSGVYKLNCKDCPCHYIGQSGRSITIRVSEHKRCLRTGSPGSAFADHLIAESHSSDFKPLLLHKEEKGRRLDALEVIEISKTTPLILEQSSSTAP</sequence>
<dbReference type="Gene3D" id="3.40.1440.10">
    <property type="entry name" value="GIY-YIG endonuclease"/>
    <property type="match status" value="1"/>
</dbReference>
<dbReference type="PANTHER" id="PTHR21301">
    <property type="entry name" value="REVERSE TRANSCRIPTASE"/>
    <property type="match status" value="1"/>
</dbReference>
<evidence type="ECO:0000313" key="1">
    <source>
        <dbReference type="EMBL" id="KAG8237479.1"/>
    </source>
</evidence>
<keyword evidence="2" id="KW-1185">Reference proteome</keyword>
<gene>
    <name evidence="1" type="ORF">J437_LFUL015698</name>
</gene>
<reference evidence="1" key="1">
    <citation type="submission" date="2013-04" db="EMBL/GenBank/DDBJ databases">
        <authorList>
            <person name="Qu J."/>
            <person name="Murali S.C."/>
            <person name="Bandaranaike D."/>
            <person name="Bellair M."/>
            <person name="Blankenburg K."/>
            <person name="Chao H."/>
            <person name="Dinh H."/>
            <person name="Doddapaneni H."/>
            <person name="Downs B."/>
            <person name="Dugan-Rocha S."/>
            <person name="Elkadiri S."/>
            <person name="Gnanaolivu R.D."/>
            <person name="Hernandez B."/>
            <person name="Javaid M."/>
            <person name="Jayaseelan J.C."/>
            <person name="Lee S."/>
            <person name="Li M."/>
            <person name="Ming W."/>
            <person name="Munidasa M."/>
            <person name="Muniz J."/>
            <person name="Nguyen L."/>
            <person name="Ongeri F."/>
            <person name="Osuji N."/>
            <person name="Pu L.-L."/>
            <person name="Puazo M."/>
            <person name="Qu C."/>
            <person name="Quiroz J."/>
            <person name="Raj R."/>
            <person name="Weissenberger G."/>
            <person name="Xin Y."/>
            <person name="Zou X."/>
            <person name="Han Y."/>
            <person name="Richards S."/>
            <person name="Worley K."/>
            <person name="Muzny D."/>
            <person name="Gibbs R."/>
        </authorList>
    </citation>
    <scope>NUCLEOTIDE SEQUENCE</scope>
    <source>
        <strain evidence="1">Sampled in the wild</strain>
    </source>
</reference>
<organism evidence="1 2">
    <name type="scientific">Ladona fulva</name>
    <name type="common">Scarce chaser dragonfly</name>
    <name type="synonym">Libellula fulva</name>
    <dbReference type="NCBI Taxonomy" id="123851"/>
    <lineage>
        <taxon>Eukaryota</taxon>
        <taxon>Metazoa</taxon>
        <taxon>Ecdysozoa</taxon>
        <taxon>Arthropoda</taxon>
        <taxon>Hexapoda</taxon>
        <taxon>Insecta</taxon>
        <taxon>Pterygota</taxon>
        <taxon>Palaeoptera</taxon>
        <taxon>Odonata</taxon>
        <taxon>Epiprocta</taxon>
        <taxon>Anisoptera</taxon>
        <taxon>Libelluloidea</taxon>
        <taxon>Libellulidae</taxon>
        <taxon>Ladona</taxon>
    </lineage>
</organism>
<evidence type="ECO:0000313" key="2">
    <source>
        <dbReference type="Proteomes" id="UP000792457"/>
    </source>
</evidence>
<accession>A0A8K0KND2</accession>
<dbReference type="InterPro" id="IPR035901">
    <property type="entry name" value="GIY-YIG_endonuc_sf"/>
</dbReference>
<name>A0A8K0KND2_LADFU</name>
<evidence type="ECO:0008006" key="3">
    <source>
        <dbReference type="Google" id="ProtNLM"/>
    </source>
</evidence>
<proteinExistence type="predicted"/>
<protein>
    <recommendedName>
        <fullName evidence="3">GIY-YIG domain-containing protein</fullName>
    </recommendedName>
</protein>